<dbReference type="AlphaFoldDB" id="A0A6G0UAC3"/>
<keyword evidence="1" id="KW-0812">Transmembrane</keyword>
<name>A0A6G0UAC3_APHGL</name>
<evidence type="ECO:0008006" key="5">
    <source>
        <dbReference type="Google" id="ProtNLM"/>
    </source>
</evidence>
<sequence length="236" mass="26364">LLTKLLWASFNWLHILTYSDSSTILTVVSRNRTSSVWHNKFASSISHRFCSRLTITSLHSSSCFCNIVIFVCASLCLAIIPFGLTTSSTDKPNFSFMAKLSCSNRSASWLEILEVQVHSLATPLAAPMVYIIFIKNQIATVCRTIMPTLPTLWVCHICNNQINDHIEDTSMSLNSVKSLNRSAIVNCRPEISSCTASSSRRRKSLSFSTFDNCAVTDGNPTFLKQTVRTHLFLLEN</sequence>
<evidence type="ECO:0000313" key="3">
    <source>
        <dbReference type="EMBL" id="KAE9545186.1"/>
    </source>
</evidence>
<feature type="non-terminal residue" evidence="3">
    <location>
        <position position="1"/>
    </location>
</feature>
<accession>A0A6G0UAC3</accession>
<dbReference type="Proteomes" id="UP000475862">
    <property type="component" value="Unassembled WGS sequence"/>
</dbReference>
<comment type="caution">
    <text evidence="3">The sequence shown here is derived from an EMBL/GenBank/DDBJ whole genome shotgun (WGS) entry which is preliminary data.</text>
</comment>
<feature type="signal peptide" evidence="2">
    <location>
        <begin position="1"/>
        <end position="21"/>
    </location>
</feature>
<organism evidence="3 4">
    <name type="scientific">Aphis glycines</name>
    <name type="common">Soybean aphid</name>
    <dbReference type="NCBI Taxonomy" id="307491"/>
    <lineage>
        <taxon>Eukaryota</taxon>
        <taxon>Metazoa</taxon>
        <taxon>Ecdysozoa</taxon>
        <taxon>Arthropoda</taxon>
        <taxon>Hexapoda</taxon>
        <taxon>Insecta</taxon>
        <taxon>Pterygota</taxon>
        <taxon>Neoptera</taxon>
        <taxon>Paraneoptera</taxon>
        <taxon>Hemiptera</taxon>
        <taxon>Sternorrhyncha</taxon>
        <taxon>Aphidomorpha</taxon>
        <taxon>Aphidoidea</taxon>
        <taxon>Aphididae</taxon>
        <taxon>Aphidini</taxon>
        <taxon>Aphis</taxon>
        <taxon>Aphis</taxon>
    </lineage>
</organism>
<keyword evidence="4" id="KW-1185">Reference proteome</keyword>
<keyword evidence="1" id="KW-1133">Transmembrane helix</keyword>
<keyword evidence="1" id="KW-0472">Membrane</keyword>
<feature type="transmembrane region" description="Helical" evidence="1">
    <location>
        <begin position="63"/>
        <end position="84"/>
    </location>
</feature>
<dbReference type="EMBL" id="VYZN01000001">
    <property type="protein sequence ID" value="KAE9545186.1"/>
    <property type="molecule type" value="Genomic_DNA"/>
</dbReference>
<proteinExistence type="predicted"/>
<keyword evidence="2" id="KW-0732">Signal</keyword>
<evidence type="ECO:0000256" key="2">
    <source>
        <dbReference type="SAM" id="SignalP"/>
    </source>
</evidence>
<reference evidence="3 4" key="1">
    <citation type="submission" date="2019-08" db="EMBL/GenBank/DDBJ databases">
        <title>The genome of the soybean aphid Biotype 1, its phylome, world population structure and adaptation to the North American continent.</title>
        <authorList>
            <person name="Giordano R."/>
            <person name="Donthu R.K."/>
            <person name="Hernandez A.G."/>
            <person name="Wright C.L."/>
            <person name="Zimin A.V."/>
        </authorList>
    </citation>
    <scope>NUCLEOTIDE SEQUENCE [LARGE SCALE GENOMIC DNA]</scope>
    <source>
        <tissue evidence="3">Whole aphids</tissue>
    </source>
</reference>
<protein>
    <recommendedName>
        <fullName evidence="5">G-protein coupled receptors family 1 profile domain-containing protein</fullName>
    </recommendedName>
</protein>
<evidence type="ECO:0000256" key="1">
    <source>
        <dbReference type="SAM" id="Phobius"/>
    </source>
</evidence>
<feature type="chain" id="PRO_5026153360" description="G-protein coupled receptors family 1 profile domain-containing protein" evidence="2">
    <location>
        <begin position="22"/>
        <end position="236"/>
    </location>
</feature>
<gene>
    <name evidence="3" type="ORF">AGLY_000729</name>
</gene>
<evidence type="ECO:0000313" key="4">
    <source>
        <dbReference type="Proteomes" id="UP000475862"/>
    </source>
</evidence>